<dbReference type="GO" id="GO:0016853">
    <property type="term" value="F:isomerase activity"/>
    <property type="evidence" value="ECO:0007669"/>
    <property type="project" value="TreeGrafter"/>
</dbReference>
<reference evidence="2 3" key="1">
    <citation type="journal article" date="2018" name="IMA Fungus">
        <title>IMA Genome-F 9: Draft genome sequence of Annulohypoxylon stygium, Aspergillus mulundensis, Berkeleyomyces basicola (syn. Thielaviopsis basicola), Ceratocystis smalleyi, two Cercospora beticola strains, Coleophoma cylindrospora, Fusarium fracticaudum, Phialophora cf. hyalina, and Morchella septimelata.</title>
        <authorList>
            <person name="Wingfield B.D."/>
            <person name="Bills G.F."/>
            <person name="Dong Y."/>
            <person name="Huang W."/>
            <person name="Nel W.J."/>
            <person name="Swalarsk-Parry B.S."/>
            <person name="Vaghefi N."/>
            <person name="Wilken P.M."/>
            <person name="An Z."/>
            <person name="de Beer Z.W."/>
            <person name="De Vos L."/>
            <person name="Chen L."/>
            <person name="Duong T.A."/>
            <person name="Gao Y."/>
            <person name="Hammerbacher A."/>
            <person name="Kikkert J.R."/>
            <person name="Li Y."/>
            <person name="Li H."/>
            <person name="Li K."/>
            <person name="Li Q."/>
            <person name="Liu X."/>
            <person name="Ma X."/>
            <person name="Naidoo K."/>
            <person name="Pethybridge S.J."/>
            <person name="Sun J."/>
            <person name="Steenkamp E.T."/>
            <person name="van der Nest M.A."/>
            <person name="van Wyk S."/>
            <person name="Wingfield M.J."/>
            <person name="Xiong C."/>
            <person name="Yue Q."/>
            <person name="Zhang X."/>
        </authorList>
    </citation>
    <scope>NUCLEOTIDE SEQUENCE [LARGE SCALE GENOMIC DNA]</scope>
    <source>
        <strain evidence="2 3">BP6252</strain>
    </source>
</reference>
<feature type="active site" evidence="1">
    <location>
        <position position="45"/>
    </location>
</feature>
<sequence length="284" mass="30938">MVNDVHLVDVFTTGGKGGNLAPIVLNATGWSDFQMQDIARQHERESAFVFPADPTSGVDFQLRFFVPEHEMEMCGHATVGTAYVMHDLQQAPRDELRFMTKSGMVRTRRNDRDGRAFISVSQPKGTVAEISDAALIAELLSVLNIDTSRLGPWPIQNANTSRTKTVIPLKSVQMLNALQPDFSRVQGICEKLGSTGLYPYAIGPEGQELIVEARQFPRASGYPEDAATGIAAAALAFALAANDVLAIGHEVVVYQGRAMGFLSQIRVQLEESGCWVGGECVRRT</sequence>
<evidence type="ECO:0000256" key="1">
    <source>
        <dbReference type="PIRSR" id="PIRSR016184-1"/>
    </source>
</evidence>
<dbReference type="PANTHER" id="PTHR13774">
    <property type="entry name" value="PHENAZINE BIOSYNTHESIS PROTEIN"/>
    <property type="match status" value="1"/>
</dbReference>
<proteinExistence type="predicted"/>
<comment type="caution">
    <text evidence="2">The sequence shown here is derived from an EMBL/GenBank/DDBJ whole genome shotgun (WGS) entry which is preliminary data.</text>
</comment>
<keyword evidence="3" id="KW-1185">Reference proteome</keyword>
<name>A0A3D8QAL7_9HELO</name>
<dbReference type="EMBL" id="PDLM01000017">
    <property type="protein sequence ID" value="RDW58892.1"/>
    <property type="molecule type" value="Genomic_DNA"/>
</dbReference>
<dbReference type="InterPro" id="IPR003719">
    <property type="entry name" value="Phenazine_PhzF-like"/>
</dbReference>
<dbReference type="AlphaFoldDB" id="A0A3D8QAL7"/>
<dbReference type="NCBIfam" id="TIGR00654">
    <property type="entry name" value="PhzF_family"/>
    <property type="match status" value="1"/>
</dbReference>
<dbReference type="PIRSF" id="PIRSF016184">
    <property type="entry name" value="PhzC_PhzF"/>
    <property type="match status" value="1"/>
</dbReference>
<dbReference type="OrthoDB" id="75169at2759"/>
<evidence type="ECO:0000313" key="3">
    <source>
        <dbReference type="Proteomes" id="UP000256645"/>
    </source>
</evidence>
<dbReference type="Proteomes" id="UP000256645">
    <property type="component" value="Unassembled WGS sequence"/>
</dbReference>
<gene>
    <name evidence="2" type="ORF">BP6252_13368</name>
</gene>
<dbReference type="Pfam" id="PF02567">
    <property type="entry name" value="PhzC-PhzF"/>
    <property type="match status" value="1"/>
</dbReference>
<accession>A0A3D8QAL7</accession>
<protein>
    <submittedName>
        <fullName evidence="2">Uncharacterized protein</fullName>
    </submittedName>
</protein>
<dbReference type="SUPFAM" id="SSF54506">
    <property type="entry name" value="Diaminopimelate epimerase-like"/>
    <property type="match status" value="1"/>
</dbReference>
<dbReference type="Gene3D" id="3.10.310.10">
    <property type="entry name" value="Diaminopimelate Epimerase, Chain A, domain 1"/>
    <property type="match status" value="2"/>
</dbReference>
<dbReference type="STRING" id="1849047.A0A3D8QAL7"/>
<organism evidence="2 3">
    <name type="scientific">Coleophoma cylindrospora</name>
    <dbReference type="NCBI Taxonomy" id="1849047"/>
    <lineage>
        <taxon>Eukaryota</taxon>
        <taxon>Fungi</taxon>
        <taxon>Dikarya</taxon>
        <taxon>Ascomycota</taxon>
        <taxon>Pezizomycotina</taxon>
        <taxon>Leotiomycetes</taxon>
        <taxon>Helotiales</taxon>
        <taxon>Dermateaceae</taxon>
        <taxon>Coleophoma</taxon>
    </lineage>
</organism>
<evidence type="ECO:0000313" key="2">
    <source>
        <dbReference type="EMBL" id="RDW58892.1"/>
    </source>
</evidence>
<dbReference type="GO" id="GO:0005737">
    <property type="term" value="C:cytoplasm"/>
    <property type="evidence" value="ECO:0007669"/>
    <property type="project" value="TreeGrafter"/>
</dbReference>